<dbReference type="Pfam" id="PF02028">
    <property type="entry name" value="BCCT"/>
    <property type="match status" value="1"/>
</dbReference>
<gene>
    <name evidence="9" type="primary">opuD</name>
    <name evidence="9" type="ORF">GCM10007384_08290</name>
</gene>
<evidence type="ECO:0000256" key="8">
    <source>
        <dbReference type="SAM" id="Phobius"/>
    </source>
</evidence>
<evidence type="ECO:0000256" key="3">
    <source>
        <dbReference type="ARBA" id="ARBA00022448"/>
    </source>
</evidence>
<sequence length="507" mass="57896">MKFDIKKNSLLFISIAILLFFSFFLYFFTLESYDYIESFSIHIRQLFGRFYLWLGLSCVLLLILLAFSSWGKHRLGKASDKPQFSRLAWISMLYSAGMGAGILLRAIQEPVFMMHNPPIKNNISTKTIALEYTFYQWGFTAWAFYAVFAIAMGYYLFVKSKKVLSSSAFSSIEDLINSKRSKNIIFGSIDILAILTTVFGLVAAIGLGTTQIEGGLNHLFNENFGLKGTILILLIISLLAFTSVFRGVNKGIKIISTWNIYITIGLLIFVFLQNDVLSIITQFCTSLYHYIIDFIPLSLAYGEYNPGEAFLTDWTYYYWAFWLAWAPFTGIFIARISKGRTIREVIIGVLLVPSMGTFFWFTTFGQSAFEIIESFEVYQGQFDNVFSSIFVFFENYPFQGFINTLIILLLISFLVTSLDSAIFVLSMFTDNGKQEPSKKHRILWSIILTVFSIAIILLGNAKADINVLIAMQKLLIITSLPFSLLMVLMIILFFRDYKKNLHTSYSK</sequence>
<feature type="transmembrane region" description="Helical" evidence="8">
    <location>
        <begin position="87"/>
        <end position="107"/>
    </location>
</feature>
<feature type="transmembrane region" description="Helical" evidence="8">
    <location>
        <begin position="184"/>
        <end position="208"/>
    </location>
</feature>
<evidence type="ECO:0000256" key="1">
    <source>
        <dbReference type="ARBA" id="ARBA00004651"/>
    </source>
</evidence>
<feature type="transmembrane region" description="Helical" evidence="8">
    <location>
        <begin position="441"/>
        <end position="461"/>
    </location>
</feature>
<dbReference type="GO" id="GO:0022857">
    <property type="term" value="F:transmembrane transporter activity"/>
    <property type="evidence" value="ECO:0007669"/>
    <property type="project" value="InterPro"/>
</dbReference>
<feature type="transmembrane region" description="Helical" evidence="8">
    <location>
        <begin position="228"/>
        <end position="248"/>
    </location>
</feature>
<evidence type="ECO:0000256" key="6">
    <source>
        <dbReference type="ARBA" id="ARBA00022989"/>
    </source>
</evidence>
<evidence type="ECO:0000256" key="5">
    <source>
        <dbReference type="ARBA" id="ARBA00022692"/>
    </source>
</evidence>
<feature type="transmembrane region" description="Helical" evidence="8">
    <location>
        <begin position="50"/>
        <end position="67"/>
    </location>
</feature>
<keyword evidence="4" id="KW-1003">Cell membrane</keyword>
<feature type="transmembrane region" description="Helical" evidence="8">
    <location>
        <begin position="345"/>
        <end position="364"/>
    </location>
</feature>
<feature type="transmembrane region" description="Helical" evidence="8">
    <location>
        <begin position="9"/>
        <end position="30"/>
    </location>
</feature>
<organism evidence="9 10">
    <name type="scientific">Aquimarina muelleri</name>
    <dbReference type="NCBI Taxonomy" id="279356"/>
    <lineage>
        <taxon>Bacteria</taxon>
        <taxon>Pseudomonadati</taxon>
        <taxon>Bacteroidota</taxon>
        <taxon>Flavobacteriia</taxon>
        <taxon>Flavobacteriales</taxon>
        <taxon>Flavobacteriaceae</taxon>
        <taxon>Aquimarina</taxon>
    </lineage>
</organism>
<comment type="similarity">
    <text evidence="2">Belongs to the BCCT transporter (TC 2.A.15) family.</text>
</comment>
<dbReference type="PANTHER" id="PTHR30047:SF7">
    <property type="entry name" value="HIGH-AFFINITY CHOLINE TRANSPORT PROTEIN"/>
    <property type="match status" value="1"/>
</dbReference>
<keyword evidence="7 8" id="KW-0472">Membrane</keyword>
<keyword evidence="10" id="KW-1185">Reference proteome</keyword>
<evidence type="ECO:0000256" key="4">
    <source>
        <dbReference type="ARBA" id="ARBA00022475"/>
    </source>
</evidence>
<comment type="caution">
    <text evidence="9">The sequence shown here is derived from an EMBL/GenBank/DDBJ whole genome shotgun (WGS) entry which is preliminary data.</text>
</comment>
<feature type="transmembrane region" description="Helical" evidence="8">
    <location>
        <begin position="401"/>
        <end position="429"/>
    </location>
</feature>
<dbReference type="GO" id="GO:0005886">
    <property type="term" value="C:plasma membrane"/>
    <property type="evidence" value="ECO:0007669"/>
    <property type="project" value="UniProtKB-SubCell"/>
</dbReference>
<keyword evidence="5 8" id="KW-0812">Transmembrane</keyword>
<feature type="transmembrane region" description="Helical" evidence="8">
    <location>
        <begin position="134"/>
        <end position="157"/>
    </location>
</feature>
<dbReference type="RefSeq" id="WP_051316609.1">
    <property type="nucleotide sequence ID" value="NZ_BMWS01000004.1"/>
</dbReference>
<keyword evidence="6 8" id="KW-1133">Transmembrane helix</keyword>
<feature type="transmembrane region" description="Helical" evidence="8">
    <location>
        <begin position="260"/>
        <end position="280"/>
    </location>
</feature>
<evidence type="ECO:0000313" key="9">
    <source>
        <dbReference type="EMBL" id="GGX08845.1"/>
    </source>
</evidence>
<feature type="transmembrane region" description="Helical" evidence="8">
    <location>
        <begin position="473"/>
        <end position="494"/>
    </location>
</feature>
<proteinExistence type="inferred from homology"/>
<dbReference type="AlphaFoldDB" id="A0A918JVI8"/>
<evidence type="ECO:0000256" key="2">
    <source>
        <dbReference type="ARBA" id="ARBA00005658"/>
    </source>
</evidence>
<name>A0A918JVI8_9FLAO</name>
<dbReference type="PANTHER" id="PTHR30047">
    <property type="entry name" value="HIGH-AFFINITY CHOLINE TRANSPORT PROTEIN-RELATED"/>
    <property type="match status" value="1"/>
</dbReference>
<protein>
    <submittedName>
        <fullName evidence="9">Glycine/betaine ABC transporter</fullName>
    </submittedName>
</protein>
<evidence type="ECO:0000313" key="10">
    <source>
        <dbReference type="Proteomes" id="UP000601108"/>
    </source>
</evidence>
<accession>A0A918JVI8</accession>
<keyword evidence="3" id="KW-0813">Transport</keyword>
<dbReference type="Proteomes" id="UP000601108">
    <property type="component" value="Unassembled WGS sequence"/>
</dbReference>
<reference evidence="9 10" key="1">
    <citation type="journal article" date="2014" name="Int. J. Syst. Evol. Microbiol.">
        <title>Complete genome sequence of Corynebacterium casei LMG S-19264T (=DSM 44701T), isolated from a smear-ripened cheese.</title>
        <authorList>
            <consortium name="US DOE Joint Genome Institute (JGI-PGF)"/>
            <person name="Walter F."/>
            <person name="Albersmeier A."/>
            <person name="Kalinowski J."/>
            <person name="Ruckert C."/>
        </authorList>
    </citation>
    <scope>NUCLEOTIDE SEQUENCE [LARGE SCALE GENOMIC DNA]</scope>
    <source>
        <strain evidence="9 10">KCTC 12285</strain>
    </source>
</reference>
<dbReference type="EMBL" id="BMWS01000004">
    <property type="protein sequence ID" value="GGX08845.1"/>
    <property type="molecule type" value="Genomic_DNA"/>
</dbReference>
<feature type="transmembrane region" description="Helical" evidence="8">
    <location>
        <begin position="316"/>
        <end position="333"/>
    </location>
</feature>
<dbReference type="InterPro" id="IPR000060">
    <property type="entry name" value="BCCT_transptr"/>
</dbReference>
<evidence type="ECO:0000256" key="7">
    <source>
        <dbReference type="ARBA" id="ARBA00023136"/>
    </source>
</evidence>
<comment type="subcellular location">
    <subcellularLocation>
        <location evidence="1">Cell membrane</location>
        <topology evidence="1">Multi-pass membrane protein</topology>
    </subcellularLocation>
</comment>